<keyword evidence="2" id="KW-1185">Reference proteome</keyword>
<evidence type="ECO:0000313" key="1">
    <source>
        <dbReference type="EMBL" id="KAI0087259.1"/>
    </source>
</evidence>
<protein>
    <submittedName>
        <fullName evidence="1">Uncharacterized protein</fullName>
    </submittedName>
</protein>
<evidence type="ECO:0000313" key="2">
    <source>
        <dbReference type="Proteomes" id="UP001055072"/>
    </source>
</evidence>
<organism evidence="1 2">
    <name type="scientific">Irpex rosettiformis</name>
    <dbReference type="NCBI Taxonomy" id="378272"/>
    <lineage>
        <taxon>Eukaryota</taxon>
        <taxon>Fungi</taxon>
        <taxon>Dikarya</taxon>
        <taxon>Basidiomycota</taxon>
        <taxon>Agaricomycotina</taxon>
        <taxon>Agaricomycetes</taxon>
        <taxon>Polyporales</taxon>
        <taxon>Irpicaceae</taxon>
        <taxon>Irpex</taxon>
    </lineage>
</organism>
<proteinExistence type="predicted"/>
<name>A0ACB8TZ51_9APHY</name>
<feature type="non-terminal residue" evidence="1">
    <location>
        <position position="80"/>
    </location>
</feature>
<accession>A0ACB8TZ51</accession>
<dbReference type="Proteomes" id="UP001055072">
    <property type="component" value="Unassembled WGS sequence"/>
</dbReference>
<reference evidence="1" key="1">
    <citation type="journal article" date="2021" name="Environ. Microbiol.">
        <title>Gene family expansions and transcriptome signatures uncover fungal adaptations to wood decay.</title>
        <authorList>
            <person name="Hage H."/>
            <person name="Miyauchi S."/>
            <person name="Viragh M."/>
            <person name="Drula E."/>
            <person name="Min B."/>
            <person name="Chaduli D."/>
            <person name="Navarro D."/>
            <person name="Favel A."/>
            <person name="Norest M."/>
            <person name="Lesage-Meessen L."/>
            <person name="Balint B."/>
            <person name="Merenyi Z."/>
            <person name="de Eugenio L."/>
            <person name="Morin E."/>
            <person name="Martinez A.T."/>
            <person name="Baldrian P."/>
            <person name="Stursova M."/>
            <person name="Martinez M.J."/>
            <person name="Novotny C."/>
            <person name="Magnuson J.K."/>
            <person name="Spatafora J.W."/>
            <person name="Maurice S."/>
            <person name="Pangilinan J."/>
            <person name="Andreopoulos W."/>
            <person name="LaButti K."/>
            <person name="Hundley H."/>
            <person name="Na H."/>
            <person name="Kuo A."/>
            <person name="Barry K."/>
            <person name="Lipzen A."/>
            <person name="Henrissat B."/>
            <person name="Riley R."/>
            <person name="Ahrendt S."/>
            <person name="Nagy L.G."/>
            <person name="Grigoriev I.V."/>
            <person name="Martin F."/>
            <person name="Rosso M.N."/>
        </authorList>
    </citation>
    <scope>NUCLEOTIDE SEQUENCE</scope>
    <source>
        <strain evidence="1">CBS 384.51</strain>
    </source>
</reference>
<feature type="non-terminal residue" evidence="1">
    <location>
        <position position="1"/>
    </location>
</feature>
<dbReference type="EMBL" id="MU274919">
    <property type="protein sequence ID" value="KAI0087259.1"/>
    <property type="molecule type" value="Genomic_DNA"/>
</dbReference>
<comment type="caution">
    <text evidence="1">The sequence shown here is derived from an EMBL/GenBank/DDBJ whole genome shotgun (WGS) entry which is preliminary data.</text>
</comment>
<sequence length="80" mass="8732">EMPKAVVALAATAVHAALLDCRASGAQPTEFIADQFCSVYDTHVNVLVGIEERRPGAYHRLMEKLYRDVTCVLSVSLSLI</sequence>
<gene>
    <name evidence="1" type="ORF">BDY19DRAFT_856837</name>
</gene>